<accession>A0A1C6V3R9</accession>
<gene>
    <name evidence="2" type="ORF">GA0070606_3330</name>
</gene>
<dbReference type="PANTHER" id="PTHR30543">
    <property type="entry name" value="CHROMATE REDUCTASE"/>
    <property type="match status" value="1"/>
</dbReference>
<dbReference type="InterPro" id="IPR005025">
    <property type="entry name" value="FMN_Rdtase-like_dom"/>
</dbReference>
<dbReference type="STRING" id="47855.GA0070606_3330"/>
<organism evidence="2 3">
    <name type="scientific">Micromonospora citrea</name>
    <dbReference type="NCBI Taxonomy" id="47855"/>
    <lineage>
        <taxon>Bacteria</taxon>
        <taxon>Bacillati</taxon>
        <taxon>Actinomycetota</taxon>
        <taxon>Actinomycetes</taxon>
        <taxon>Micromonosporales</taxon>
        <taxon>Micromonosporaceae</taxon>
        <taxon>Micromonospora</taxon>
    </lineage>
</organism>
<dbReference type="Proteomes" id="UP000199001">
    <property type="component" value="Unassembled WGS sequence"/>
</dbReference>
<protein>
    <submittedName>
        <fullName evidence="2">NAD(P)H-dependent FMN reductase</fullName>
    </submittedName>
</protein>
<reference evidence="3" key="1">
    <citation type="submission" date="2016-06" db="EMBL/GenBank/DDBJ databases">
        <authorList>
            <person name="Varghese N."/>
            <person name="Submissions Spin"/>
        </authorList>
    </citation>
    <scope>NUCLEOTIDE SEQUENCE [LARGE SCALE GENOMIC DNA]</scope>
    <source>
        <strain evidence="3">DSM 43903</strain>
    </source>
</reference>
<dbReference type="Gene3D" id="3.40.50.360">
    <property type="match status" value="1"/>
</dbReference>
<dbReference type="RefSeq" id="WP_091100680.1">
    <property type="nucleotide sequence ID" value="NZ_FMHZ01000002.1"/>
</dbReference>
<dbReference type="PANTHER" id="PTHR30543:SF21">
    <property type="entry name" value="NAD(P)H-DEPENDENT FMN REDUCTASE LOT6"/>
    <property type="match status" value="1"/>
</dbReference>
<name>A0A1C6V3R9_9ACTN</name>
<dbReference type="EMBL" id="FMHZ01000002">
    <property type="protein sequence ID" value="SCL60764.1"/>
    <property type="molecule type" value="Genomic_DNA"/>
</dbReference>
<dbReference type="GO" id="GO:0016491">
    <property type="term" value="F:oxidoreductase activity"/>
    <property type="evidence" value="ECO:0007669"/>
    <property type="project" value="InterPro"/>
</dbReference>
<evidence type="ECO:0000313" key="2">
    <source>
        <dbReference type="EMBL" id="SCL60764.1"/>
    </source>
</evidence>
<dbReference type="InterPro" id="IPR029039">
    <property type="entry name" value="Flavoprotein-like_sf"/>
</dbReference>
<dbReference type="GO" id="GO:0005829">
    <property type="term" value="C:cytosol"/>
    <property type="evidence" value="ECO:0007669"/>
    <property type="project" value="TreeGrafter"/>
</dbReference>
<dbReference type="Pfam" id="PF03358">
    <property type="entry name" value="FMN_red"/>
    <property type="match status" value="1"/>
</dbReference>
<dbReference type="InterPro" id="IPR050712">
    <property type="entry name" value="NAD(P)H-dep_reductase"/>
</dbReference>
<evidence type="ECO:0000259" key="1">
    <source>
        <dbReference type="Pfam" id="PF03358"/>
    </source>
</evidence>
<proteinExistence type="predicted"/>
<dbReference type="OrthoDB" id="9812295at2"/>
<dbReference type="GO" id="GO:0010181">
    <property type="term" value="F:FMN binding"/>
    <property type="evidence" value="ECO:0007669"/>
    <property type="project" value="TreeGrafter"/>
</dbReference>
<dbReference type="AlphaFoldDB" id="A0A1C6V3R9"/>
<feature type="domain" description="NADPH-dependent FMN reductase-like" evidence="1">
    <location>
        <begin position="7"/>
        <end position="149"/>
    </location>
</feature>
<dbReference type="SUPFAM" id="SSF52218">
    <property type="entry name" value="Flavoproteins"/>
    <property type="match status" value="1"/>
</dbReference>
<sequence length="193" mass="21094">MTTQQLRLAVIVASTRQGRFGPVVADWFVDRARRHGGFDVDVIDLAEVALPATLTDFGAPQPAAVDALAPRLAGADAFVVVTPEYNHSYPATIKIAIDWYRDEWRAKPVGFVSYGGLSGGLRAVEHLRTVFAEVHATTVRDTVSFHGCWDKFDESGAPVEPQGCDSAAKTVLDQLGWWGRALREARERVPYAA</sequence>
<evidence type="ECO:0000313" key="3">
    <source>
        <dbReference type="Proteomes" id="UP000199001"/>
    </source>
</evidence>
<keyword evidence="3" id="KW-1185">Reference proteome</keyword>